<dbReference type="GO" id="GO:0004222">
    <property type="term" value="F:metalloendopeptidase activity"/>
    <property type="evidence" value="ECO:0007669"/>
    <property type="project" value="UniProtKB-EC"/>
</dbReference>
<reference evidence="10 11" key="1">
    <citation type="submission" date="2024-06" db="EMBL/GenBank/DDBJ databases">
        <authorList>
            <person name="Li F."/>
        </authorList>
    </citation>
    <scope>NUCLEOTIDE SEQUENCE [LARGE SCALE GENOMIC DNA]</scope>
    <source>
        <strain evidence="10 11">GXAS 311</strain>
    </source>
</reference>
<evidence type="ECO:0000256" key="2">
    <source>
        <dbReference type="ARBA" id="ARBA00004613"/>
    </source>
</evidence>
<evidence type="ECO:0000256" key="5">
    <source>
        <dbReference type="ARBA" id="ARBA00022723"/>
    </source>
</evidence>
<keyword evidence="3" id="KW-0964">Secreted</keyword>
<evidence type="ECO:0000256" key="7">
    <source>
        <dbReference type="ARBA" id="ARBA00022801"/>
    </source>
</evidence>
<comment type="caution">
    <text evidence="10">The sequence shown here is derived from an EMBL/GenBank/DDBJ whole genome shotgun (WGS) entry which is preliminary data.</text>
</comment>
<dbReference type="Proteomes" id="UP001548189">
    <property type="component" value="Unassembled WGS sequence"/>
</dbReference>
<proteinExistence type="predicted"/>
<keyword evidence="8" id="KW-0862">Zinc</keyword>
<evidence type="ECO:0000256" key="1">
    <source>
        <dbReference type="ARBA" id="ARBA00001947"/>
    </source>
</evidence>
<dbReference type="EMBL" id="JBEVCJ010000023">
    <property type="protein sequence ID" value="MET1256513.1"/>
    <property type="molecule type" value="Genomic_DNA"/>
</dbReference>
<dbReference type="EC" id="3.4.24.3" evidence="10"/>
<keyword evidence="5" id="KW-0479">Metal-binding</keyword>
<keyword evidence="4" id="KW-0645">Protease</keyword>
<sequence>MSVKSAQPIAQEQVSQGSTFHKQASQNYLNQRTNLPSTEVVLANIYWCHTTLQIRAQNLSSLQMQQVCEELSRLNEQFHLIFDTQNKPVADDHSDLLRVNIYADYQEYQKYAGFHFKIPTDNGGIFIEGEPEKIGNRAEFIVFEHQQKIWNLRHEYVHYLDARFNLYGDFCQILHDSHLPPENCPKPAPALPHMIWWHEGMAEYLAKGDAHYKAFTIVSQASTQYVLSELFNTSYVKNGGGRRVYYWGYFASRYMLEQQREKVEQMLSLLRQGETARYQALVRQWGKSMDKDFAEWLDVLLRFRQNEIAYQFVQ</sequence>
<evidence type="ECO:0000313" key="10">
    <source>
        <dbReference type="EMBL" id="MET1256513.1"/>
    </source>
</evidence>
<dbReference type="PANTHER" id="PTHR13062">
    <property type="entry name" value="COLLAGENASE"/>
    <property type="match status" value="1"/>
</dbReference>
<protein>
    <submittedName>
        <fullName evidence="10">Collagenase</fullName>
        <ecNumber evidence="10">3.4.24.3</ecNumber>
    </submittedName>
</protein>
<evidence type="ECO:0000256" key="8">
    <source>
        <dbReference type="ARBA" id="ARBA00022833"/>
    </source>
</evidence>
<evidence type="ECO:0000256" key="9">
    <source>
        <dbReference type="ARBA" id="ARBA00023049"/>
    </source>
</evidence>
<dbReference type="InterPro" id="IPR002169">
    <property type="entry name" value="Peptidase_M9A/M9B"/>
</dbReference>
<dbReference type="Gene3D" id="1.10.390.20">
    <property type="match status" value="1"/>
</dbReference>
<comment type="subcellular location">
    <subcellularLocation>
        <location evidence="2">Secreted</location>
    </subcellularLocation>
</comment>
<keyword evidence="11" id="KW-1185">Reference proteome</keyword>
<accession>A0ABV2BX39</accession>
<organism evidence="10 11">
    <name type="scientific">Aliikangiella maris</name>
    <dbReference type="NCBI Taxonomy" id="3162458"/>
    <lineage>
        <taxon>Bacteria</taxon>
        <taxon>Pseudomonadati</taxon>
        <taxon>Pseudomonadota</taxon>
        <taxon>Gammaproteobacteria</taxon>
        <taxon>Oceanospirillales</taxon>
        <taxon>Pleioneaceae</taxon>
        <taxon>Aliikangiella</taxon>
    </lineage>
</organism>
<dbReference type="Gene3D" id="3.40.30.160">
    <property type="entry name" value="Collagenase ColT, N-terminal domain"/>
    <property type="match status" value="1"/>
</dbReference>
<keyword evidence="9" id="KW-0482">Metalloprotease</keyword>
<name>A0ABV2BX39_9GAMM</name>
<dbReference type="PRINTS" id="PR00931">
    <property type="entry name" value="MICOLLPTASE"/>
</dbReference>
<dbReference type="RefSeq" id="WP_353897099.1">
    <property type="nucleotide sequence ID" value="NZ_JBEVCJ010000023.1"/>
</dbReference>
<dbReference type="Pfam" id="PF01752">
    <property type="entry name" value="Peptidase_M9"/>
    <property type="match status" value="1"/>
</dbReference>
<evidence type="ECO:0000313" key="11">
    <source>
        <dbReference type="Proteomes" id="UP001548189"/>
    </source>
</evidence>
<gene>
    <name evidence="10" type="ORF">ABVT43_15340</name>
</gene>
<evidence type="ECO:0000256" key="3">
    <source>
        <dbReference type="ARBA" id="ARBA00022525"/>
    </source>
</evidence>
<dbReference type="PANTHER" id="PTHR13062:SF9">
    <property type="entry name" value="MICROBIAL COLLAGENASE"/>
    <property type="match status" value="1"/>
</dbReference>
<keyword evidence="7 10" id="KW-0378">Hydrolase</keyword>
<evidence type="ECO:0000256" key="6">
    <source>
        <dbReference type="ARBA" id="ARBA00022729"/>
    </source>
</evidence>
<comment type="cofactor">
    <cofactor evidence="1">
        <name>Zn(2+)</name>
        <dbReference type="ChEBI" id="CHEBI:29105"/>
    </cofactor>
</comment>
<evidence type="ECO:0000256" key="4">
    <source>
        <dbReference type="ARBA" id="ARBA00022670"/>
    </source>
</evidence>
<keyword evidence="6" id="KW-0732">Signal</keyword>